<dbReference type="SMART" id="SM00419">
    <property type="entry name" value="HTH_CRP"/>
    <property type="match status" value="1"/>
</dbReference>
<dbReference type="SUPFAM" id="SSF51206">
    <property type="entry name" value="cAMP-binding domain-like"/>
    <property type="match status" value="1"/>
</dbReference>
<keyword evidence="3" id="KW-0804">Transcription</keyword>
<dbReference type="EMBL" id="CP127173">
    <property type="protein sequence ID" value="WIV61025.1"/>
    <property type="molecule type" value="Genomic_DNA"/>
</dbReference>
<proteinExistence type="predicted"/>
<dbReference type="PROSITE" id="PS00889">
    <property type="entry name" value="CNMP_BINDING_2"/>
    <property type="match status" value="1"/>
</dbReference>
<dbReference type="PANTHER" id="PTHR24567">
    <property type="entry name" value="CRP FAMILY TRANSCRIPTIONAL REGULATORY PROTEIN"/>
    <property type="match status" value="1"/>
</dbReference>
<dbReference type="InterPro" id="IPR050397">
    <property type="entry name" value="Env_Response_Regulators"/>
</dbReference>
<gene>
    <name evidence="6" type="ORF">QP939_21705</name>
</gene>
<keyword evidence="1" id="KW-0805">Transcription regulation</keyword>
<evidence type="ECO:0000256" key="1">
    <source>
        <dbReference type="ARBA" id="ARBA00023015"/>
    </source>
</evidence>
<evidence type="ECO:0000313" key="6">
    <source>
        <dbReference type="EMBL" id="WIV61025.1"/>
    </source>
</evidence>
<evidence type="ECO:0000256" key="2">
    <source>
        <dbReference type="ARBA" id="ARBA00023125"/>
    </source>
</evidence>
<evidence type="ECO:0000256" key="3">
    <source>
        <dbReference type="ARBA" id="ARBA00023163"/>
    </source>
</evidence>
<dbReference type="InterPro" id="IPR000595">
    <property type="entry name" value="cNMP-bd_dom"/>
</dbReference>
<evidence type="ECO:0000259" key="5">
    <source>
        <dbReference type="PROSITE" id="PS51063"/>
    </source>
</evidence>
<evidence type="ECO:0000259" key="4">
    <source>
        <dbReference type="PROSITE" id="PS50042"/>
    </source>
</evidence>
<sequence>MTDKFFGLARTAFDSAGKTRKWAAGQILVRYGDRTDQVILVKSGQVKVSSSAPTGKQVVLAVRGPGDLLGELSVIDGRPRSAQVTALSAVTAITLDGARFRSLLIADGAAAFRLLEIVVGRLREADLQRLEYGAYPVHLRVARLLTEYATTYGRAAQGQRGTVIMLPLTQSELAEAAGASREAVAKALRRLRELGAISTARKQIVVLRPDLLARIADGSPSVYSDADGQPPAE</sequence>
<dbReference type="Pfam" id="PF13545">
    <property type="entry name" value="HTH_Crp_2"/>
    <property type="match status" value="1"/>
</dbReference>
<organism evidence="6 7">
    <name type="scientific">Amycolatopsis nalaikhensis</name>
    <dbReference type="NCBI Taxonomy" id="715472"/>
    <lineage>
        <taxon>Bacteria</taxon>
        <taxon>Bacillati</taxon>
        <taxon>Actinomycetota</taxon>
        <taxon>Actinomycetes</taxon>
        <taxon>Pseudonocardiales</taxon>
        <taxon>Pseudonocardiaceae</taxon>
        <taxon>Amycolatopsis</taxon>
    </lineage>
</organism>
<name>A0ABY8XZ83_9PSEU</name>
<dbReference type="Proteomes" id="UP001227101">
    <property type="component" value="Chromosome"/>
</dbReference>
<dbReference type="PANTHER" id="PTHR24567:SF74">
    <property type="entry name" value="HTH-TYPE TRANSCRIPTIONAL REGULATOR ARCR"/>
    <property type="match status" value="1"/>
</dbReference>
<dbReference type="SUPFAM" id="SSF46785">
    <property type="entry name" value="Winged helix' DNA-binding domain"/>
    <property type="match status" value="1"/>
</dbReference>
<dbReference type="InterPro" id="IPR036388">
    <property type="entry name" value="WH-like_DNA-bd_sf"/>
</dbReference>
<dbReference type="InterPro" id="IPR014710">
    <property type="entry name" value="RmlC-like_jellyroll"/>
</dbReference>
<evidence type="ECO:0000313" key="7">
    <source>
        <dbReference type="Proteomes" id="UP001227101"/>
    </source>
</evidence>
<keyword evidence="7" id="KW-1185">Reference proteome</keyword>
<dbReference type="SMART" id="SM00100">
    <property type="entry name" value="cNMP"/>
    <property type="match status" value="1"/>
</dbReference>
<dbReference type="PRINTS" id="PR00034">
    <property type="entry name" value="HTHCRP"/>
</dbReference>
<dbReference type="Gene3D" id="2.60.120.10">
    <property type="entry name" value="Jelly Rolls"/>
    <property type="match status" value="1"/>
</dbReference>
<dbReference type="InterPro" id="IPR018488">
    <property type="entry name" value="cNMP-bd_CS"/>
</dbReference>
<dbReference type="InterPro" id="IPR036390">
    <property type="entry name" value="WH_DNA-bd_sf"/>
</dbReference>
<keyword evidence="2" id="KW-0238">DNA-binding</keyword>
<dbReference type="CDD" id="cd00038">
    <property type="entry name" value="CAP_ED"/>
    <property type="match status" value="1"/>
</dbReference>
<dbReference type="PROSITE" id="PS51063">
    <property type="entry name" value="HTH_CRP_2"/>
    <property type="match status" value="1"/>
</dbReference>
<reference evidence="6 7" key="1">
    <citation type="submission" date="2023-06" db="EMBL/GenBank/DDBJ databases">
        <authorList>
            <person name="Oyuntsetseg B."/>
            <person name="Kim S.B."/>
        </authorList>
    </citation>
    <scope>NUCLEOTIDE SEQUENCE [LARGE SCALE GENOMIC DNA]</scope>
    <source>
        <strain evidence="6 7">2-2</strain>
    </source>
</reference>
<dbReference type="InterPro" id="IPR012318">
    <property type="entry name" value="HTH_CRP"/>
</dbReference>
<dbReference type="InterPro" id="IPR018490">
    <property type="entry name" value="cNMP-bd_dom_sf"/>
</dbReference>
<dbReference type="PROSITE" id="PS50042">
    <property type="entry name" value="CNMP_BINDING_3"/>
    <property type="match status" value="1"/>
</dbReference>
<dbReference type="RefSeq" id="WP_285458637.1">
    <property type="nucleotide sequence ID" value="NZ_CP127173.1"/>
</dbReference>
<protein>
    <submittedName>
        <fullName evidence="6">Crp/Fnr family transcriptional regulator</fullName>
    </submittedName>
</protein>
<feature type="domain" description="Cyclic nucleotide-binding" evidence="4">
    <location>
        <begin position="20"/>
        <end position="104"/>
    </location>
</feature>
<dbReference type="Pfam" id="PF00027">
    <property type="entry name" value="cNMP_binding"/>
    <property type="match status" value="1"/>
</dbReference>
<dbReference type="Gene3D" id="1.10.10.10">
    <property type="entry name" value="Winged helix-like DNA-binding domain superfamily/Winged helix DNA-binding domain"/>
    <property type="match status" value="1"/>
</dbReference>
<feature type="domain" description="HTH crp-type" evidence="5">
    <location>
        <begin position="135"/>
        <end position="210"/>
    </location>
</feature>
<accession>A0ABY8XZ83</accession>